<evidence type="ECO:0000313" key="2">
    <source>
        <dbReference type="Proteomes" id="UP000199150"/>
    </source>
</evidence>
<evidence type="ECO:0008006" key="3">
    <source>
        <dbReference type="Google" id="ProtNLM"/>
    </source>
</evidence>
<protein>
    <recommendedName>
        <fullName evidence="3">SpoIIAA-like</fullName>
    </recommendedName>
</protein>
<proteinExistence type="predicted"/>
<evidence type="ECO:0000313" key="1">
    <source>
        <dbReference type="EMBL" id="SCW31644.1"/>
    </source>
</evidence>
<dbReference type="RefSeq" id="WP_090642982.1">
    <property type="nucleotide sequence ID" value="NZ_CBCRYE010000001.1"/>
</dbReference>
<dbReference type="EMBL" id="FMTS01000001">
    <property type="protein sequence ID" value="SCW31644.1"/>
    <property type="molecule type" value="Genomic_DNA"/>
</dbReference>
<dbReference type="AlphaFoldDB" id="A0A1G4PHA0"/>
<sequence length="134" mass="15531">MPRGFRISARIDEDQNLIVFNISGDIDSKALVDKWIETYASLEEPWLYNRLLDYRRADGLVDVNELERFAVWWEGRTQGIDYSLKAAIIVNNPLDARRVHTVDSLFPRDIRKSFDSLDDALTWLQENTARLACG</sequence>
<dbReference type="Proteomes" id="UP000199150">
    <property type="component" value="Unassembled WGS sequence"/>
</dbReference>
<name>A0A1G4PHA0_9CAUL</name>
<dbReference type="OrthoDB" id="7172550at2"/>
<dbReference type="STRING" id="260084.SAMN02927928_0370"/>
<gene>
    <name evidence="1" type="ORF">SAMN02927928_0370</name>
</gene>
<reference evidence="2" key="1">
    <citation type="submission" date="2016-10" db="EMBL/GenBank/DDBJ databases">
        <authorList>
            <person name="Varghese N."/>
            <person name="Submissions S."/>
        </authorList>
    </citation>
    <scope>NUCLEOTIDE SEQUENCE [LARGE SCALE GENOMIC DNA]</scope>
    <source>
        <strain evidence="2">CGMCC 1.3431</strain>
    </source>
</reference>
<organism evidence="1 2">
    <name type="scientific">Asticcacaulis taihuensis</name>
    <dbReference type="NCBI Taxonomy" id="260084"/>
    <lineage>
        <taxon>Bacteria</taxon>
        <taxon>Pseudomonadati</taxon>
        <taxon>Pseudomonadota</taxon>
        <taxon>Alphaproteobacteria</taxon>
        <taxon>Caulobacterales</taxon>
        <taxon>Caulobacteraceae</taxon>
        <taxon>Asticcacaulis</taxon>
    </lineage>
</organism>
<accession>A0A1G4PHA0</accession>
<keyword evidence="2" id="KW-1185">Reference proteome</keyword>